<organism evidence="1 2">
    <name type="scientific">Colletotrichum plurivorum</name>
    <dbReference type="NCBI Taxonomy" id="2175906"/>
    <lineage>
        <taxon>Eukaryota</taxon>
        <taxon>Fungi</taxon>
        <taxon>Dikarya</taxon>
        <taxon>Ascomycota</taxon>
        <taxon>Pezizomycotina</taxon>
        <taxon>Sordariomycetes</taxon>
        <taxon>Hypocreomycetidae</taxon>
        <taxon>Glomerellales</taxon>
        <taxon>Glomerellaceae</taxon>
        <taxon>Colletotrichum</taxon>
        <taxon>Colletotrichum orchidearum species complex</taxon>
    </lineage>
</organism>
<dbReference type="Proteomes" id="UP000654918">
    <property type="component" value="Unassembled WGS sequence"/>
</dbReference>
<evidence type="ECO:0000313" key="2">
    <source>
        <dbReference type="Proteomes" id="UP000654918"/>
    </source>
</evidence>
<sequence>MEWPLLRRSSHAEKALKPDCVVGHITGDIRISVLHGLVARARAPGRPIAFAFPLAPLQTRGGPRPLLWGRENVELQMERDPAADGPWQWTIRSSTDRIICNRDVI</sequence>
<dbReference type="EMBL" id="WIGO01000075">
    <property type="protein sequence ID" value="KAF6831931.1"/>
    <property type="molecule type" value="Genomic_DNA"/>
</dbReference>
<protein>
    <submittedName>
        <fullName evidence="1">Uncharacterized protein</fullName>
    </submittedName>
</protein>
<reference evidence="1" key="1">
    <citation type="journal article" date="2020" name="Phytopathology">
        <title>Genome Sequence Resources of Colletotrichum truncatum, C. plurivorum, C. musicola, and C. sojae: Four Species Pathogenic to Soybean (Glycine max).</title>
        <authorList>
            <person name="Rogerio F."/>
            <person name="Boufleur T.R."/>
            <person name="Ciampi-Guillardi M."/>
            <person name="Sukno S.A."/>
            <person name="Thon M.R."/>
            <person name="Massola Junior N.S."/>
            <person name="Baroncelli R."/>
        </authorList>
    </citation>
    <scope>NUCLEOTIDE SEQUENCE</scope>
    <source>
        <strain evidence="1">LFN00145</strain>
    </source>
</reference>
<keyword evidence="2" id="KW-1185">Reference proteome</keyword>
<dbReference type="AlphaFoldDB" id="A0A8H6NGS2"/>
<comment type="caution">
    <text evidence="1">The sequence shown here is derived from an EMBL/GenBank/DDBJ whole genome shotgun (WGS) entry which is preliminary data.</text>
</comment>
<evidence type="ECO:0000313" key="1">
    <source>
        <dbReference type="EMBL" id="KAF6831931.1"/>
    </source>
</evidence>
<accession>A0A8H6NGS2</accession>
<gene>
    <name evidence="1" type="ORF">CPLU01_06448</name>
</gene>
<name>A0A8H6NGS2_9PEZI</name>
<proteinExistence type="predicted"/>